<feature type="region of interest" description="Disordered" evidence="1">
    <location>
        <begin position="139"/>
        <end position="198"/>
    </location>
</feature>
<dbReference type="AlphaFoldDB" id="A0A2P6VKA5"/>
<gene>
    <name evidence="2" type="ORF">C2E20_2488</name>
</gene>
<proteinExistence type="predicted"/>
<keyword evidence="3" id="KW-1185">Reference proteome</keyword>
<evidence type="ECO:0000313" key="2">
    <source>
        <dbReference type="EMBL" id="PSC74532.1"/>
    </source>
</evidence>
<name>A0A2P6VKA5_9CHLO</name>
<organism evidence="2 3">
    <name type="scientific">Micractinium conductrix</name>
    <dbReference type="NCBI Taxonomy" id="554055"/>
    <lineage>
        <taxon>Eukaryota</taxon>
        <taxon>Viridiplantae</taxon>
        <taxon>Chlorophyta</taxon>
        <taxon>core chlorophytes</taxon>
        <taxon>Trebouxiophyceae</taxon>
        <taxon>Chlorellales</taxon>
        <taxon>Chlorellaceae</taxon>
        <taxon>Chlorella clade</taxon>
        <taxon>Micractinium</taxon>
    </lineage>
</organism>
<accession>A0A2P6VKA5</accession>
<protein>
    <submittedName>
        <fullName evidence="2">Uncharacterized protein</fullName>
    </submittedName>
</protein>
<dbReference type="Proteomes" id="UP000239649">
    <property type="component" value="Unassembled WGS sequence"/>
</dbReference>
<comment type="caution">
    <text evidence="2">The sequence shown here is derived from an EMBL/GenBank/DDBJ whole genome shotgun (WGS) entry which is preliminary data.</text>
</comment>
<sequence length="198" mass="19233">MLAARLLRSRVVVAPAVALGARLASGSAADRLVDLAAAAGAAATANELPDLPPIGGLGEDPVAAVLEVVAVGAKGAVGEAHSAAEGAMSEAADAVSGAMGDTYETMRGGPGAAAEMARGGVHAAAKSCALQLGVTSDMGSGYSDVEEPGPDGGDAGNVAARGEAPDTSGHAMPGWPRWKKEADDSLQGGAVEPGIRID</sequence>
<dbReference type="EMBL" id="LHPF02000004">
    <property type="protein sequence ID" value="PSC74532.1"/>
    <property type="molecule type" value="Genomic_DNA"/>
</dbReference>
<evidence type="ECO:0000313" key="3">
    <source>
        <dbReference type="Proteomes" id="UP000239649"/>
    </source>
</evidence>
<reference evidence="2 3" key="1">
    <citation type="journal article" date="2018" name="Plant J.">
        <title>Genome sequences of Chlorella sorokiniana UTEX 1602 and Micractinium conductrix SAG 241.80: implications to maltose excretion by a green alga.</title>
        <authorList>
            <person name="Arriola M.B."/>
            <person name="Velmurugan N."/>
            <person name="Zhang Y."/>
            <person name="Plunkett M.H."/>
            <person name="Hondzo H."/>
            <person name="Barney B.M."/>
        </authorList>
    </citation>
    <scope>NUCLEOTIDE SEQUENCE [LARGE SCALE GENOMIC DNA]</scope>
    <source>
        <strain evidence="2 3">SAG 241.80</strain>
    </source>
</reference>
<evidence type="ECO:0000256" key="1">
    <source>
        <dbReference type="SAM" id="MobiDB-lite"/>
    </source>
</evidence>